<evidence type="ECO:0000256" key="1">
    <source>
        <dbReference type="ARBA" id="ARBA00004141"/>
    </source>
</evidence>
<dbReference type="KEGG" id="halu:HUG12_05030"/>
<gene>
    <name evidence="7" type="ORF">HUG12_05030</name>
</gene>
<evidence type="ECO:0000256" key="3">
    <source>
        <dbReference type="ARBA" id="ARBA00022692"/>
    </source>
</evidence>
<evidence type="ECO:0000256" key="5">
    <source>
        <dbReference type="ARBA" id="ARBA00023136"/>
    </source>
</evidence>
<keyword evidence="2" id="KW-0813">Transport</keyword>
<dbReference type="EMBL" id="CP058579">
    <property type="protein sequence ID" value="QLG61131.1"/>
    <property type="molecule type" value="Genomic_DNA"/>
</dbReference>
<protein>
    <submittedName>
        <fullName evidence="7">Anion permease</fullName>
    </submittedName>
</protein>
<dbReference type="InterPro" id="IPR031312">
    <property type="entry name" value="Na/sul_symport_CS"/>
</dbReference>
<dbReference type="GO" id="GO:0015141">
    <property type="term" value="F:succinate transmembrane transporter activity"/>
    <property type="evidence" value="ECO:0007669"/>
    <property type="project" value="UniProtKB-ARBA"/>
</dbReference>
<dbReference type="PROSITE" id="PS01271">
    <property type="entry name" value="NA_SULFATE"/>
    <property type="match status" value="1"/>
</dbReference>
<evidence type="ECO:0000256" key="2">
    <source>
        <dbReference type="ARBA" id="ARBA00022448"/>
    </source>
</evidence>
<dbReference type="AlphaFoldDB" id="A0A7D5L9I9"/>
<accession>A0A7D5L9I9</accession>
<proteinExistence type="predicted"/>
<name>A0A7D5L9I9_9EURY</name>
<sequence length="79" mass="8333">MASLGAPLAVSPPILLVTVSVAASFAFMRPVATPPNGVVFGSRCLSIPRPARVGFWVNLLGIAFLTLMTRAWVPVVRSL</sequence>
<evidence type="ECO:0000313" key="7">
    <source>
        <dbReference type="EMBL" id="QLG61131.1"/>
    </source>
</evidence>
<dbReference type="GO" id="GO:0005886">
    <property type="term" value="C:plasma membrane"/>
    <property type="evidence" value="ECO:0007669"/>
    <property type="project" value="TreeGrafter"/>
</dbReference>
<dbReference type="InterPro" id="IPR001898">
    <property type="entry name" value="SLC13A/DASS"/>
</dbReference>
<dbReference type="Proteomes" id="UP000509626">
    <property type="component" value="Chromosome"/>
</dbReference>
<evidence type="ECO:0000256" key="4">
    <source>
        <dbReference type="ARBA" id="ARBA00022989"/>
    </source>
</evidence>
<keyword evidence="3 6" id="KW-0812">Transmembrane</keyword>
<feature type="transmembrane region" description="Helical" evidence="6">
    <location>
        <begin position="53"/>
        <end position="73"/>
    </location>
</feature>
<keyword evidence="5 6" id="KW-0472">Membrane</keyword>
<dbReference type="PANTHER" id="PTHR10283:SF82">
    <property type="entry name" value="SOLUTE CARRIER FAMILY 13 MEMBER 2"/>
    <property type="match status" value="1"/>
</dbReference>
<organism evidence="7 8">
    <name type="scientific">Halorarum salinum</name>
    <dbReference type="NCBI Taxonomy" id="2743089"/>
    <lineage>
        <taxon>Archaea</taxon>
        <taxon>Methanobacteriati</taxon>
        <taxon>Methanobacteriota</taxon>
        <taxon>Stenosarchaea group</taxon>
        <taxon>Halobacteria</taxon>
        <taxon>Halobacteriales</taxon>
        <taxon>Haloferacaceae</taxon>
        <taxon>Halorarum</taxon>
    </lineage>
</organism>
<dbReference type="Pfam" id="PF00939">
    <property type="entry name" value="Na_sulph_symp"/>
    <property type="match status" value="1"/>
</dbReference>
<dbReference type="GeneID" id="56036799"/>
<reference evidence="7 8" key="1">
    <citation type="submission" date="2020-06" db="EMBL/GenBank/DDBJ databases">
        <title>NJ-3-1, isolated from saline soil.</title>
        <authorList>
            <person name="Cui H.L."/>
            <person name="Shi X."/>
        </authorList>
    </citation>
    <scope>NUCLEOTIDE SEQUENCE [LARGE SCALE GENOMIC DNA]</scope>
    <source>
        <strain evidence="7 8">NJ-3-1</strain>
    </source>
</reference>
<comment type="subcellular location">
    <subcellularLocation>
        <location evidence="1">Membrane</location>
        <topology evidence="1">Multi-pass membrane protein</topology>
    </subcellularLocation>
</comment>
<evidence type="ECO:0000256" key="6">
    <source>
        <dbReference type="SAM" id="Phobius"/>
    </source>
</evidence>
<keyword evidence="4 6" id="KW-1133">Transmembrane helix</keyword>
<evidence type="ECO:0000313" key="8">
    <source>
        <dbReference type="Proteomes" id="UP000509626"/>
    </source>
</evidence>
<dbReference type="PANTHER" id="PTHR10283">
    <property type="entry name" value="SOLUTE CARRIER FAMILY 13 MEMBER"/>
    <property type="match status" value="1"/>
</dbReference>
<dbReference type="RefSeq" id="WP_179267715.1">
    <property type="nucleotide sequence ID" value="NZ_CP058579.1"/>
</dbReference>
<keyword evidence="8" id="KW-1185">Reference proteome</keyword>
<dbReference type="OrthoDB" id="19068at2157"/>
<feature type="transmembrane region" description="Helical" evidence="6">
    <location>
        <begin position="12"/>
        <end position="32"/>
    </location>
</feature>